<dbReference type="InterPro" id="IPR039657">
    <property type="entry name" value="Dimethylallyltransferase"/>
</dbReference>
<dbReference type="GO" id="GO:0006400">
    <property type="term" value="P:tRNA modification"/>
    <property type="evidence" value="ECO:0007669"/>
    <property type="project" value="TreeGrafter"/>
</dbReference>
<dbReference type="EMBL" id="VRMN01000003">
    <property type="protein sequence ID" value="KAA8495207.1"/>
    <property type="molecule type" value="Genomic_DNA"/>
</dbReference>
<organism evidence="10 11">
    <name type="scientific">Porphyridium purpureum</name>
    <name type="common">Red alga</name>
    <name type="synonym">Porphyridium cruentum</name>
    <dbReference type="NCBI Taxonomy" id="35688"/>
    <lineage>
        <taxon>Eukaryota</taxon>
        <taxon>Rhodophyta</taxon>
        <taxon>Bangiophyceae</taxon>
        <taxon>Porphyridiales</taxon>
        <taxon>Porphyridiaceae</taxon>
        <taxon>Porphyridium</taxon>
    </lineage>
</organism>
<keyword evidence="6" id="KW-0547">Nucleotide-binding</keyword>
<evidence type="ECO:0000256" key="5">
    <source>
        <dbReference type="ARBA" id="ARBA00022694"/>
    </source>
</evidence>
<dbReference type="HAMAP" id="MF_00185">
    <property type="entry name" value="IPP_trans"/>
    <property type="match status" value="1"/>
</dbReference>
<evidence type="ECO:0000256" key="3">
    <source>
        <dbReference type="ARBA" id="ARBA00012665"/>
    </source>
</evidence>
<dbReference type="PANTHER" id="PTHR11088">
    <property type="entry name" value="TRNA DIMETHYLALLYLTRANSFERASE"/>
    <property type="match status" value="1"/>
</dbReference>
<evidence type="ECO:0000256" key="2">
    <source>
        <dbReference type="ARBA" id="ARBA00005842"/>
    </source>
</evidence>
<comment type="cofactor">
    <cofactor evidence="1">
        <name>Mg(2+)</name>
        <dbReference type="ChEBI" id="CHEBI:18420"/>
    </cofactor>
</comment>
<dbReference type="OrthoDB" id="775260at2759"/>
<keyword evidence="4 10" id="KW-0808">Transferase</keyword>
<evidence type="ECO:0000256" key="6">
    <source>
        <dbReference type="ARBA" id="ARBA00022741"/>
    </source>
</evidence>
<comment type="similarity">
    <text evidence="2">Belongs to the IPP transferase family.</text>
</comment>
<evidence type="ECO:0000256" key="1">
    <source>
        <dbReference type="ARBA" id="ARBA00001946"/>
    </source>
</evidence>
<evidence type="ECO:0000256" key="8">
    <source>
        <dbReference type="ARBA" id="ARBA00022842"/>
    </source>
</evidence>
<dbReference type="InterPro" id="IPR027417">
    <property type="entry name" value="P-loop_NTPase"/>
</dbReference>
<evidence type="ECO:0000256" key="9">
    <source>
        <dbReference type="ARBA" id="ARBA00049563"/>
    </source>
</evidence>
<name>A0A5J4YXL8_PORPP</name>
<keyword evidence="5" id="KW-0819">tRNA processing</keyword>
<dbReference type="PANTHER" id="PTHR11088:SF60">
    <property type="entry name" value="TRNA DIMETHYLALLYLTRANSFERASE"/>
    <property type="match status" value="1"/>
</dbReference>
<protein>
    <recommendedName>
        <fullName evidence="3">tRNA dimethylallyltransferase</fullName>
        <ecNumber evidence="3">2.5.1.75</ecNumber>
    </recommendedName>
</protein>
<evidence type="ECO:0000313" key="10">
    <source>
        <dbReference type="EMBL" id="KAA8495207.1"/>
    </source>
</evidence>
<evidence type="ECO:0000313" key="11">
    <source>
        <dbReference type="Proteomes" id="UP000324585"/>
    </source>
</evidence>
<dbReference type="Gene3D" id="1.10.20.140">
    <property type="match status" value="1"/>
</dbReference>
<gene>
    <name evidence="10" type="ORF">FVE85_1362</name>
</gene>
<dbReference type="Proteomes" id="UP000324585">
    <property type="component" value="Unassembled WGS sequence"/>
</dbReference>
<dbReference type="Pfam" id="PF01715">
    <property type="entry name" value="IPPT"/>
    <property type="match status" value="1"/>
</dbReference>
<dbReference type="EC" id="2.5.1.75" evidence="3"/>
<dbReference type="Gene3D" id="3.40.50.300">
    <property type="entry name" value="P-loop containing nucleotide triphosphate hydrolases"/>
    <property type="match status" value="1"/>
</dbReference>
<dbReference type="GO" id="GO:0005524">
    <property type="term" value="F:ATP binding"/>
    <property type="evidence" value="ECO:0007669"/>
    <property type="project" value="UniProtKB-KW"/>
</dbReference>
<proteinExistence type="inferred from homology"/>
<dbReference type="SUPFAM" id="SSF52540">
    <property type="entry name" value="P-loop containing nucleoside triphosphate hydrolases"/>
    <property type="match status" value="1"/>
</dbReference>
<evidence type="ECO:0000256" key="7">
    <source>
        <dbReference type="ARBA" id="ARBA00022840"/>
    </source>
</evidence>
<comment type="catalytic activity">
    <reaction evidence="9">
        <text>adenosine(37) in tRNA + dimethylallyl diphosphate = N(6)-dimethylallyladenosine(37) in tRNA + diphosphate</text>
        <dbReference type="Rhea" id="RHEA:26482"/>
        <dbReference type="Rhea" id="RHEA-COMP:10162"/>
        <dbReference type="Rhea" id="RHEA-COMP:10375"/>
        <dbReference type="ChEBI" id="CHEBI:33019"/>
        <dbReference type="ChEBI" id="CHEBI:57623"/>
        <dbReference type="ChEBI" id="CHEBI:74411"/>
        <dbReference type="ChEBI" id="CHEBI:74415"/>
        <dbReference type="EC" id="2.5.1.75"/>
    </reaction>
</comment>
<reference evidence="11" key="1">
    <citation type="journal article" date="2019" name="Nat. Commun.">
        <title>Expansion of phycobilisome linker gene families in mesophilic red algae.</title>
        <authorList>
            <person name="Lee J."/>
            <person name="Kim D."/>
            <person name="Bhattacharya D."/>
            <person name="Yoon H.S."/>
        </authorList>
    </citation>
    <scope>NUCLEOTIDE SEQUENCE [LARGE SCALE GENOMIC DNA]</scope>
    <source>
        <strain evidence="11">CCMP 1328</strain>
    </source>
</reference>
<dbReference type="GO" id="GO:0052381">
    <property type="term" value="F:tRNA dimethylallyltransferase activity"/>
    <property type="evidence" value="ECO:0007669"/>
    <property type="project" value="UniProtKB-EC"/>
</dbReference>
<comment type="caution">
    <text evidence="10">The sequence shown here is derived from an EMBL/GenBank/DDBJ whole genome shotgun (WGS) entry which is preliminary data.</text>
</comment>
<evidence type="ECO:0000256" key="4">
    <source>
        <dbReference type="ARBA" id="ARBA00022679"/>
    </source>
</evidence>
<dbReference type="OMA" id="HEECCHI"/>
<dbReference type="AlphaFoldDB" id="A0A5J4YXL8"/>
<keyword evidence="11" id="KW-1185">Reference proteome</keyword>
<sequence>MASFCAWHSPVHKLGQSLSRCALVPLHSSVSIRRPAALQLVMEGRASAGSPRRILVVSGPTASGKSDLAMAVAVEMRRRGLQPEIVVADSVQVYEELTIGSNKPSLDEQRAVRHHLVDAWSLRRDKPISAGQYFDAAVAVIHDVLQRGAVPIVVGGTMMYIRWLVFGKPAAPPSDPKVRAEADAMIGSAGGDWDKALKILADRDPVRASQMTRNDWYRLSRSLEIFLETGQSFDTFSHSGAVPRLIKEQPGLARPDVTRDIASQEAPGVGYGPFESQCYFISGPRTPLYERIDRRCEQMLENGLLEEVGHLCINSLLMKDSSVGRAIGYRQTIEFLEKLAKLVCTDGNEEERLKAFREYLTDFKTASRNYAGAQAKWFRKEKKFIWIPIAKHADVACHADSIAENYMLSDSEWQSKVDALSEEQDLLRKETYDRAVLRKMKLYREHFGTLVPGSDVEAALVSRAQRLAEEWTRVLDA</sequence>
<keyword evidence="8" id="KW-0460">Magnesium</keyword>
<keyword evidence="7" id="KW-0067">ATP-binding</keyword>
<accession>A0A5J4YXL8</accession>
<dbReference type="InterPro" id="IPR018022">
    <property type="entry name" value="IPT"/>
</dbReference>